<reference evidence="2" key="1">
    <citation type="submission" date="2020-07" db="EMBL/GenBank/DDBJ databases">
        <authorList>
            <person name="Lin J."/>
        </authorList>
    </citation>
    <scope>NUCLEOTIDE SEQUENCE</scope>
</reference>
<dbReference type="EMBL" id="LR862131">
    <property type="protein sequence ID" value="CAD1836506.1"/>
    <property type="molecule type" value="Genomic_DNA"/>
</dbReference>
<keyword evidence="1" id="KW-0732">Signal</keyword>
<protein>
    <submittedName>
        <fullName evidence="2">Uncharacterized protein</fullName>
    </submittedName>
</protein>
<evidence type="ECO:0000313" key="2">
    <source>
        <dbReference type="EMBL" id="CAD1836506.1"/>
    </source>
</evidence>
<gene>
    <name evidence="2" type="ORF">CB5_LOCUS19717</name>
</gene>
<accession>A0A6V7Q0S2</accession>
<evidence type="ECO:0000256" key="1">
    <source>
        <dbReference type="SAM" id="SignalP"/>
    </source>
</evidence>
<feature type="chain" id="PRO_5028040124" evidence="1">
    <location>
        <begin position="40"/>
        <end position="133"/>
    </location>
</feature>
<dbReference type="AlphaFoldDB" id="A0A6V7Q0S2"/>
<sequence>MASAPSPSSSSSSRSPLRILFVSLLLHLLLSSSIPRSLATGFLSVRHRFAGRSRSITDLAAHDLRRRGRALAAADLPSAAAASPPTQGCTLRRLGSGRLRRATTCRWIRGAIFSGSTASHVTIALKKAILGWN</sequence>
<name>A0A6V7Q0S2_ANACO</name>
<feature type="signal peptide" evidence="1">
    <location>
        <begin position="1"/>
        <end position="39"/>
    </location>
</feature>
<organism evidence="2">
    <name type="scientific">Ananas comosus var. bracteatus</name>
    <name type="common">red pineapple</name>
    <dbReference type="NCBI Taxonomy" id="296719"/>
    <lineage>
        <taxon>Eukaryota</taxon>
        <taxon>Viridiplantae</taxon>
        <taxon>Streptophyta</taxon>
        <taxon>Embryophyta</taxon>
        <taxon>Tracheophyta</taxon>
        <taxon>Spermatophyta</taxon>
        <taxon>Magnoliopsida</taxon>
        <taxon>Liliopsida</taxon>
        <taxon>Poales</taxon>
        <taxon>Bromeliaceae</taxon>
        <taxon>Bromelioideae</taxon>
        <taxon>Ananas</taxon>
    </lineage>
</organism>
<proteinExistence type="predicted"/>